<keyword evidence="3" id="KW-0863">Zinc-finger</keyword>
<keyword evidence="6" id="KW-0175">Coiled coil</keyword>
<evidence type="ECO:0000313" key="10">
    <source>
        <dbReference type="Proteomes" id="UP000327468"/>
    </source>
</evidence>
<keyword evidence="10" id="KW-1185">Reference proteome</keyword>
<keyword evidence="2" id="KW-0479">Metal-binding</keyword>
<dbReference type="PROSITE" id="PS51805">
    <property type="entry name" value="EPHD"/>
    <property type="match status" value="1"/>
</dbReference>
<evidence type="ECO:0000313" key="9">
    <source>
        <dbReference type="EMBL" id="KAB5576779.1"/>
    </source>
</evidence>
<evidence type="ECO:0000256" key="6">
    <source>
        <dbReference type="SAM" id="Coils"/>
    </source>
</evidence>
<dbReference type="GO" id="GO:0005634">
    <property type="term" value="C:nucleus"/>
    <property type="evidence" value="ECO:0007669"/>
    <property type="project" value="UniProtKB-SubCell"/>
</dbReference>
<dbReference type="Proteomes" id="UP000327468">
    <property type="component" value="Chromosome 5"/>
</dbReference>
<feature type="compositionally biased region" description="Polar residues" evidence="7">
    <location>
        <begin position="309"/>
        <end position="320"/>
    </location>
</feature>
<feature type="compositionally biased region" description="Acidic residues" evidence="7">
    <location>
        <begin position="243"/>
        <end position="255"/>
    </location>
</feature>
<evidence type="ECO:0000259" key="8">
    <source>
        <dbReference type="PROSITE" id="PS51805"/>
    </source>
</evidence>
<comment type="subcellular location">
    <subcellularLocation>
        <location evidence="1">Nucleus</location>
    </subcellularLocation>
</comment>
<dbReference type="GO" id="GO:0008270">
    <property type="term" value="F:zinc ion binding"/>
    <property type="evidence" value="ECO:0007669"/>
    <property type="project" value="UniProtKB-KW"/>
</dbReference>
<feature type="region of interest" description="Disordered" evidence="7">
    <location>
        <begin position="150"/>
        <end position="258"/>
    </location>
</feature>
<evidence type="ECO:0000256" key="2">
    <source>
        <dbReference type="ARBA" id="ARBA00022723"/>
    </source>
</evidence>
<dbReference type="InterPro" id="IPR034732">
    <property type="entry name" value="EPHD"/>
</dbReference>
<name>A0A5N5PBD5_PANHP</name>
<proteinExistence type="predicted"/>
<dbReference type="InterPro" id="IPR001965">
    <property type="entry name" value="Znf_PHD"/>
</dbReference>
<dbReference type="Pfam" id="PF13771">
    <property type="entry name" value="zf-HC5HC2H"/>
    <property type="match status" value="1"/>
</dbReference>
<sequence length="521" mass="56856">MRPEERSSASSELCCVLCKRADETKITGPLSRKQGIAAHQNCLLYASGIYCKNSPTFDDLFGFDVEDVLNECKRGRKLKCSYCKKNGATAGCEVKSCKRSYHYPCAHKASAKSEEDQNKGIFRLYCEKHDPNASSGGSEKGDAKIFPSTFGCRSSDTSEQNSSCGGSESDSETSLRRSQKRKREFLESSSDSDETQSIIDPVFAPVESELEDNTPPKQNMQPTLDSEYRSRDNKEPRQGVAPSDDDDDDDDDDDVCRDLDFESQSLLLTEYRQENVPFTVIADSGPSVESVAENSPDPCSPAAPSPADTTVSNLDQSVSAPEQAAALHSNITVPPNPPVPARPSLDSPPSGATGESSSVKVASSGDLPAEVERCASRDIPPLQMTDELPGSHGKRDDHPLDLTAPGVAHVQFGEPVDHVGVSNSSAALFWRRCNEVGCTEAIFTQLTRQLTSLAERVQNQHATQQDYAVSLRILEASGKLPAIFKQMEQDLQDQERQLQRKREALRDAKAALDKINLSDVK</sequence>
<evidence type="ECO:0000256" key="5">
    <source>
        <dbReference type="ARBA" id="ARBA00023242"/>
    </source>
</evidence>
<dbReference type="InterPro" id="IPR013083">
    <property type="entry name" value="Znf_RING/FYVE/PHD"/>
</dbReference>
<feature type="coiled-coil region" evidence="6">
    <location>
        <begin position="484"/>
        <end position="518"/>
    </location>
</feature>
<dbReference type="AlphaFoldDB" id="A0A5N5PBD5"/>
<feature type="compositionally biased region" description="Polar residues" evidence="7">
    <location>
        <begin position="215"/>
        <end position="224"/>
    </location>
</feature>
<feature type="compositionally biased region" description="Basic and acidic residues" evidence="7">
    <location>
        <begin position="226"/>
        <end position="237"/>
    </location>
</feature>
<dbReference type="Gene3D" id="3.30.40.10">
    <property type="entry name" value="Zinc/RING finger domain, C3HC4 (zinc finger)"/>
    <property type="match status" value="1"/>
</dbReference>
<dbReference type="PANTHER" id="PTHR12420">
    <property type="entry name" value="PHD FINGER PROTEIN"/>
    <property type="match status" value="1"/>
</dbReference>
<reference evidence="9 10" key="1">
    <citation type="submission" date="2019-06" db="EMBL/GenBank/DDBJ databases">
        <title>A chromosome-scale genome assembly of the striped catfish, Pangasianodon hypophthalmus.</title>
        <authorList>
            <person name="Wen M."/>
            <person name="Zahm M."/>
            <person name="Roques C."/>
            <person name="Cabau C."/>
            <person name="Klopp C."/>
            <person name="Donnadieu C."/>
            <person name="Jouanno E."/>
            <person name="Avarre J.-C."/>
            <person name="Campet M."/>
            <person name="Ha T.T.T."/>
            <person name="Dugue R."/>
            <person name="Lampietro C."/>
            <person name="Louis A."/>
            <person name="Herpin A."/>
            <person name="Echchiki A."/>
            <person name="Berthelot C."/>
            <person name="Parey E."/>
            <person name="Roest-Crollius H."/>
            <person name="Braasch I."/>
            <person name="Postlethwait J."/>
            <person name="Bobe J."/>
            <person name="Montfort J."/>
            <person name="Bouchez O."/>
            <person name="Begum T."/>
            <person name="Schartl M."/>
            <person name="Guiguen Y."/>
        </authorList>
    </citation>
    <scope>NUCLEOTIDE SEQUENCE [LARGE SCALE GENOMIC DNA]</scope>
    <source>
        <strain evidence="9 10">Indonesia</strain>
        <tissue evidence="9">Blood</tissue>
    </source>
</reference>
<dbReference type="InterPro" id="IPR051188">
    <property type="entry name" value="PHD-type_Zinc_Finger"/>
</dbReference>
<accession>A0A5N5PBD5</accession>
<feature type="region of interest" description="Disordered" evidence="7">
    <location>
        <begin position="287"/>
        <end position="396"/>
    </location>
</feature>
<evidence type="ECO:0000256" key="4">
    <source>
        <dbReference type="ARBA" id="ARBA00022833"/>
    </source>
</evidence>
<gene>
    <name evidence="9" type="ORF">PHYPO_G00202420</name>
</gene>
<keyword evidence="5" id="KW-0539">Nucleus</keyword>
<dbReference type="EMBL" id="VFJC01000006">
    <property type="protein sequence ID" value="KAB5576779.1"/>
    <property type="molecule type" value="Genomic_DNA"/>
</dbReference>
<feature type="compositionally biased region" description="Polar residues" evidence="7">
    <location>
        <begin position="151"/>
        <end position="168"/>
    </location>
</feature>
<evidence type="ECO:0000256" key="3">
    <source>
        <dbReference type="ARBA" id="ARBA00022771"/>
    </source>
</evidence>
<dbReference type="CDD" id="cd15673">
    <property type="entry name" value="ePHD_PHF6_like"/>
    <property type="match status" value="1"/>
</dbReference>
<dbReference type="SMART" id="SM00249">
    <property type="entry name" value="PHD"/>
    <property type="match status" value="1"/>
</dbReference>
<feature type="domain" description="PHD-type" evidence="8">
    <location>
        <begin position="12"/>
        <end position="130"/>
    </location>
</feature>
<protein>
    <recommendedName>
        <fullName evidence="8">PHD-type domain-containing protein</fullName>
    </recommendedName>
</protein>
<evidence type="ECO:0000256" key="1">
    <source>
        <dbReference type="ARBA" id="ARBA00004123"/>
    </source>
</evidence>
<dbReference type="PANTHER" id="PTHR12420:SF4">
    <property type="entry name" value="PHD FINGER PROTEIN 11"/>
    <property type="match status" value="1"/>
</dbReference>
<evidence type="ECO:0000256" key="7">
    <source>
        <dbReference type="SAM" id="MobiDB-lite"/>
    </source>
</evidence>
<keyword evidence="4" id="KW-0862">Zinc</keyword>
<comment type="caution">
    <text evidence="9">The sequence shown here is derived from an EMBL/GenBank/DDBJ whole genome shotgun (WGS) entry which is preliminary data.</text>
</comment>
<organism evidence="9 10">
    <name type="scientific">Pangasianodon hypophthalmus</name>
    <name type="common">Striped catfish</name>
    <name type="synonym">Helicophagus hypophthalmus</name>
    <dbReference type="NCBI Taxonomy" id="310915"/>
    <lineage>
        <taxon>Eukaryota</taxon>
        <taxon>Metazoa</taxon>
        <taxon>Chordata</taxon>
        <taxon>Craniata</taxon>
        <taxon>Vertebrata</taxon>
        <taxon>Euteleostomi</taxon>
        <taxon>Actinopterygii</taxon>
        <taxon>Neopterygii</taxon>
        <taxon>Teleostei</taxon>
        <taxon>Ostariophysi</taxon>
        <taxon>Siluriformes</taxon>
        <taxon>Pangasiidae</taxon>
        <taxon>Pangasianodon</taxon>
    </lineage>
</organism>